<dbReference type="Proteomes" id="UP000236454">
    <property type="component" value="Unassembled WGS sequence"/>
</dbReference>
<proteinExistence type="predicted"/>
<protein>
    <recommendedName>
        <fullName evidence="3">Lipocalin-like domain-containing protein</fullName>
    </recommendedName>
</protein>
<evidence type="ECO:0008006" key="3">
    <source>
        <dbReference type="Google" id="ProtNLM"/>
    </source>
</evidence>
<accession>A0A1I6ZY63</accession>
<name>A0A1I6ZY63_9FLAO</name>
<dbReference type="AlphaFoldDB" id="A0A1I6ZY63"/>
<dbReference type="EMBL" id="FPAS01000002">
    <property type="protein sequence ID" value="SFT67587.1"/>
    <property type="molecule type" value="Genomic_DNA"/>
</dbReference>
<dbReference type="RefSeq" id="WP_090248322.1">
    <property type="nucleotide sequence ID" value="NZ_FPAS01000002.1"/>
</dbReference>
<evidence type="ECO:0000313" key="1">
    <source>
        <dbReference type="EMBL" id="SFT67587.1"/>
    </source>
</evidence>
<sequence>MRKLVFLSLAFITSLTFTSCKKGENDPAISLKSRDARITGEWKLTNLSGDFIDRYENSDGTVSSYKQTLSYTDGKVTVTDQDGESQTFEFLLDLNLEKDQNMTIYHYLNGDGSFEEYTHKDQWYWLDGVKKKTQIYLPGFNEITYLGYDDALIVERLSDKELHLRINTSSAMDDSYFGEESQEYFILMEFEKE</sequence>
<keyword evidence="2" id="KW-1185">Reference proteome</keyword>
<dbReference type="PROSITE" id="PS51257">
    <property type="entry name" value="PROKAR_LIPOPROTEIN"/>
    <property type="match status" value="1"/>
</dbReference>
<gene>
    <name evidence="1" type="ORF">SAMN05216474_1718</name>
</gene>
<organism evidence="1 2">
    <name type="scientific">Lishizhenia tianjinensis</name>
    <dbReference type="NCBI Taxonomy" id="477690"/>
    <lineage>
        <taxon>Bacteria</taxon>
        <taxon>Pseudomonadati</taxon>
        <taxon>Bacteroidota</taxon>
        <taxon>Flavobacteriia</taxon>
        <taxon>Flavobacteriales</taxon>
        <taxon>Crocinitomicaceae</taxon>
        <taxon>Lishizhenia</taxon>
    </lineage>
</organism>
<evidence type="ECO:0000313" key="2">
    <source>
        <dbReference type="Proteomes" id="UP000236454"/>
    </source>
</evidence>
<reference evidence="1 2" key="1">
    <citation type="submission" date="2016-10" db="EMBL/GenBank/DDBJ databases">
        <authorList>
            <person name="de Groot N.N."/>
        </authorList>
    </citation>
    <scope>NUCLEOTIDE SEQUENCE [LARGE SCALE GENOMIC DNA]</scope>
    <source>
        <strain evidence="1 2">CGMCC 1.7005</strain>
    </source>
</reference>
<dbReference type="OrthoDB" id="1472018at2"/>